<evidence type="ECO:0000313" key="2">
    <source>
        <dbReference type="Proteomes" id="UP000265520"/>
    </source>
</evidence>
<dbReference type="AlphaFoldDB" id="A0A392NYR1"/>
<sequence>MNICSTEGQCVAGCVALTDWVIWNNRNNSVWNDNKETGHQLGMKSSHLWKDWKAAQRVCGAWLMIEQESHDVQWQNRVWDGSSSMLMGDSIMF</sequence>
<name>A0A392NYR1_9FABA</name>
<dbReference type="EMBL" id="LXQA010055952">
    <property type="protein sequence ID" value="MCI04612.1"/>
    <property type="molecule type" value="Genomic_DNA"/>
</dbReference>
<gene>
    <name evidence="1" type="ORF">A2U01_0025659</name>
</gene>
<organism evidence="1 2">
    <name type="scientific">Trifolium medium</name>
    <dbReference type="NCBI Taxonomy" id="97028"/>
    <lineage>
        <taxon>Eukaryota</taxon>
        <taxon>Viridiplantae</taxon>
        <taxon>Streptophyta</taxon>
        <taxon>Embryophyta</taxon>
        <taxon>Tracheophyta</taxon>
        <taxon>Spermatophyta</taxon>
        <taxon>Magnoliopsida</taxon>
        <taxon>eudicotyledons</taxon>
        <taxon>Gunneridae</taxon>
        <taxon>Pentapetalae</taxon>
        <taxon>rosids</taxon>
        <taxon>fabids</taxon>
        <taxon>Fabales</taxon>
        <taxon>Fabaceae</taxon>
        <taxon>Papilionoideae</taxon>
        <taxon>50 kb inversion clade</taxon>
        <taxon>NPAAA clade</taxon>
        <taxon>Hologalegina</taxon>
        <taxon>IRL clade</taxon>
        <taxon>Trifolieae</taxon>
        <taxon>Trifolium</taxon>
    </lineage>
</organism>
<accession>A0A392NYR1</accession>
<evidence type="ECO:0000313" key="1">
    <source>
        <dbReference type="EMBL" id="MCI04612.1"/>
    </source>
</evidence>
<reference evidence="1 2" key="1">
    <citation type="journal article" date="2018" name="Front. Plant Sci.">
        <title>Red Clover (Trifolium pratense) and Zigzag Clover (T. medium) - A Picture of Genomic Similarities and Differences.</title>
        <authorList>
            <person name="Dluhosova J."/>
            <person name="Istvanek J."/>
            <person name="Nedelnik J."/>
            <person name="Repkova J."/>
        </authorList>
    </citation>
    <scope>NUCLEOTIDE SEQUENCE [LARGE SCALE GENOMIC DNA]</scope>
    <source>
        <strain evidence="2">cv. 10/8</strain>
        <tissue evidence="1">Leaf</tissue>
    </source>
</reference>
<proteinExistence type="predicted"/>
<keyword evidence="2" id="KW-1185">Reference proteome</keyword>
<dbReference type="Proteomes" id="UP000265520">
    <property type="component" value="Unassembled WGS sequence"/>
</dbReference>
<comment type="caution">
    <text evidence="1">The sequence shown here is derived from an EMBL/GenBank/DDBJ whole genome shotgun (WGS) entry which is preliminary data.</text>
</comment>
<protein>
    <submittedName>
        <fullName evidence="1">Uncharacterized protein</fullName>
    </submittedName>
</protein>